<dbReference type="AlphaFoldDB" id="A0A8H4NE11"/>
<reference evidence="1" key="1">
    <citation type="submission" date="2020-04" db="EMBL/GenBank/DDBJ databases">
        <title>Genome Assembly and Annotation of Botryosphaeria dothidea sdau 11-99, a Latent Pathogen of Apple Fruit Ring Rot in China.</title>
        <authorList>
            <person name="Yu C."/>
            <person name="Diao Y."/>
            <person name="Lu Q."/>
            <person name="Zhao J."/>
            <person name="Cui S."/>
            <person name="Peng C."/>
            <person name="He B."/>
            <person name="Liu H."/>
        </authorList>
    </citation>
    <scope>NUCLEOTIDE SEQUENCE [LARGE SCALE GENOMIC DNA]</scope>
    <source>
        <strain evidence="1">Sdau11-99</strain>
    </source>
</reference>
<evidence type="ECO:0000313" key="2">
    <source>
        <dbReference type="Proteomes" id="UP000572817"/>
    </source>
</evidence>
<comment type="caution">
    <text evidence="1">The sequence shown here is derived from an EMBL/GenBank/DDBJ whole genome shotgun (WGS) entry which is preliminary data.</text>
</comment>
<protein>
    <submittedName>
        <fullName evidence="1">Uncharacterized protein</fullName>
    </submittedName>
</protein>
<keyword evidence="2" id="KW-1185">Reference proteome</keyword>
<sequence length="387" mass="43883">MVPEEPLIVVDKQKDTIGLAKTHSRTILAIARAADTLAKAVSFFQELPQTNTLSSSEFIRGAFYYAEFLLRRPLRVLKRDLEHARTTITTFKQSEHIADGSVTVGSLLDAATDAVKDLFDLLEARCDSKLVFQSKVPVVNPYESLGRILCEQPGVCRALEDPAYDDKKLLTLVRQSWPFTAGDIPGRRGLSLDVVPDGVPKTFFACVHRVGKMKDKRKILFGSSCPNWHWFHEVGKITRQQRDKQLKRYLKPANAAMKALREYEDRFAKQMSGADLSAEEVKLQSRKQAIRAMHEECACLGEEDVYGMAFRHPGCEFVPLCYVCKGMTRYKEFDRLAPDEEDRKITNFGWKLRKSACACAEAVPMAQWYEEQERGNYLARLSSCVIV</sequence>
<proteinExistence type="predicted"/>
<evidence type="ECO:0000313" key="1">
    <source>
        <dbReference type="EMBL" id="KAF4311727.1"/>
    </source>
</evidence>
<gene>
    <name evidence="1" type="ORF">GTA08_BOTSDO12698</name>
</gene>
<dbReference type="Proteomes" id="UP000572817">
    <property type="component" value="Unassembled WGS sequence"/>
</dbReference>
<organism evidence="1 2">
    <name type="scientific">Botryosphaeria dothidea</name>
    <dbReference type="NCBI Taxonomy" id="55169"/>
    <lineage>
        <taxon>Eukaryota</taxon>
        <taxon>Fungi</taxon>
        <taxon>Dikarya</taxon>
        <taxon>Ascomycota</taxon>
        <taxon>Pezizomycotina</taxon>
        <taxon>Dothideomycetes</taxon>
        <taxon>Dothideomycetes incertae sedis</taxon>
        <taxon>Botryosphaeriales</taxon>
        <taxon>Botryosphaeriaceae</taxon>
        <taxon>Botryosphaeria</taxon>
    </lineage>
</organism>
<name>A0A8H4NE11_9PEZI</name>
<dbReference type="EMBL" id="WWBZ02000008">
    <property type="protein sequence ID" value="KAF4311727.1"/>
    <property type="molecule type" value="Genomic_DNA"/>
</dbReference>
<accession>A0A8H4NE11</accession>